<protein>
    <recommendedName>
        <fullName evidence="3">Rhodanese domain-containing protein</fullName>
    </recommendedName>
</protein>
<feature type="domain" description="Rhodanese" evidence="3">
    <location>
        <begin position="268"/>
        <end position="350"/>
    </location>
</feature>
<keyword evidence="2" id="KW-0677">Repeat</keyword>
<dbReference type="Proteomes" id="UP001176961">
    <property type="component" value="Unassembled WGS sequence"/>
</dbReference>
<dbReference type="AlphaFoldDB" id="A0AA36H1N7"/>
<keyword evidence="5" id="KW-1185">Reference proteome</keyword>
<name>A0AA36H1N7_CYLNA</name>
<dbReference type="CDD" id="cd01448">
    <property type="entry name" value="TST_Repeat_1"/>
    <property type="match status" value="1"/>
</dbReference>
<evidence type="ECO:0000256" key="1">
    <source>
        <dbReference type="ARBA" id="ARBA00022679"/>
    </source>
</evidence>
<dbReference type="PROSITE" id="PS50206">
    <property type="entry name" value="RHODANESE_3"/>
    <property type="match status" value="2"/>
</dbReference>
<evidence type="ECO:0000313" key="5">
    <source>
        <dbReference type="Proteomes" id="UP001176961"/>
    </source>
</evidence>
<comment type="caution">
    <text evidence="4">The sequence shown here is derived from an EMBL/GenBank/DDBJ whole genome shotgun (WGS) entry which is preliminary data.</text>
</comment>
<feature type="domain" description="Rhodanese" evidence="3">
    <location>
        <begin position="99"/>
        <end position="197"/>
    </location>
</feature>
<dbReference type="SUPFAM" id="SSF52821">
    <property type="entry name" value="Rhodanese/Cell cycle control phosphatase"/>
    <property type="match status" value="2"/>
</dbReference>
<dbReference type="SMART" id="SM00450">
    <property type="entry name" value="RHOD"/>
    <property type="match status" value="2"/>
</dbReference>
<organism evidence="4 5">
    <name type="scientific">Cylicocyclus nassatus</name>
    <name type="common">Nematode worm</name>
    <dbReference type="NCBI Taxonomy" id="53992"/>
    <lineage>
        <taxon>Eukaryota</taxon>
        <taxon>Metazoa</taxon>
        <taxon>Ecdysozoa</taxon>
        <taxon>Nematoda</taxon>
        <taxon>Chromadorea</taxon>
        <taxon>Rhabditida</taxon>
        <taxon>Rhabditina</taxon>
        <taxon>Rhabditomorpha</taxon>
        <taxon>Strongyloidea</taxon>
        <taxon>Strongylidae</taxon>
        <taxon>Cylicocyclus</taxon>
    </lineage>
</organism>
<reference evidence="4" key="1">
    <citation type="submission" date="2023-07" db="EMBL/GenBank/DDBJ databases">
        <authorList>
            <consortium name="CYATHOMIX"/>
        </authorList>
    </citation>
    <scope>NUCLEOTIDE SEQUENCE</scope>
    <source>
        <strain evidence="4">N/A</strain>
    </source>
</reference>
<dbReference type="InterPro" id="IPR001763">
    <property type="entry name" value="Rhodanese-like_dom"/>
</dbReference>
<dbReference type="InterPro" id="IPR045078">
    <property type="entry name" value="TST/MPST-like"/>
</dbReference>
<dbReference type="PROSITE" id="PS00380">
    <property type="entry name" value="RHODANESE_1"/>
    <property type="match status" value="1"/>
</dbReference>
<evidence type="ECO:0000256" key="2">
    <source>
        <dbReference type="ARBA" id="ARBA00022737"/>
    </source>
</evidence>
<dbReference type="EMBL" id="CATQJL010000305">
    <property type="protein sequence ID" value="CAJ0601988.1"/>
    <property type="molecule type" value="Genomic_DNA"/>
</dbReference>
<dbReference type="GO" id="GO:0004792">
    <property type="term" value="F:thiosulfate-cyanide sulfurtransferase activity"/>
    <property type="evidence" value="ECO:0007669"/>
    <property type="project" value="InterPro"/>
</dbReference>
<dbReference type="GO" id="GO:0005739">
    <property type="term" value="C:mitochondrion"/>
    <property type="evidence" value="ECO:0007669"/>
    <property type="project" value="TreeGrafter"/>
</dbReference>
<proteinExistence type="predicted"/>
<accession>A0AA36H1N7</accession>
<dbReference type="Gene3D" id="3.40.250.10">
    <property type="entry name" value="Rhodanese-like domain"/>
    <property type="match status" value="2"/>
</dbReference>
<evidence type="ECO:0000259" key="3">
    <source>
        <dbReference type="PROSITE" id="PS50206"/>
    </source>
</evidence>
<keyword evidence="1" id="KW-0808">Transferase</keyword>
<sequence>MSCAERVSIKDRRLFSYCPDLPMPFKMSGLLFVLCSLYFLPPILATEDVVSVDWLDKNKDSVKLLDATYQPTFPNYKEFKEKYYGKFEELMHLKSKHSEAYAKEHIPGAVFFDLDAAYYPSQYIRFDLYPPEEFEKYIRLLGINAGDHVVIYARAQYAGMLWAVRVWWTFKLYGHDNVSVLNGGLNAWKKAGKPVSDDVPVVEPGDWKAQPIDKSILITFEELNEKRPGRPSIFDDLSKINLLDGRPASEFFEGKPLQIPTKGVPGYHMKGSKNLPLDVLIGEDGLKSKAVIERALEKAGYNPNLPTVTMCNKGIQASVLALIMKQVGVKARVFNGSLTEVALRAPKLISEK</sequence>
<dbReference type="InterPro" id="IPR001307">
    <property type="entry name" value="Thiosulphate_STrfase_CS"/>
</dbReference>
<dbReference type="InterPro" id="IPR036873">
    <property type="entry name" value="Rhodanese-like_dom_sf"/>
</dbReference>
<evidence type="ECO:0000313" key="4">
    <source>
        <dbReference type="EMBL" id="CAJ0601988.1"/>
    </source>
</evidence>
<dbReference type="Pfam" id="PF00581">
    <property type="entry name" value="Rhodanese"/>
    <property type="match status" value="2"/>
</dbReference>
<dbReference type="PANTHER" id="PTHR11364">
    <property type="entry name" value="THIOSULFATE SULFERTANSFERASE"/>
    <property type="match status" value="1"/>
</dbReference>
<gene>
    <name evidence="4" type="ORF">CYNAS_LOCUS13971</name>
</gene>
<dbReference type="PANTHER" id="PTHR11364:SF7">
    <property type="entry name" value="THIOSULFATE SULFURTRANSFERASE MPST-1-RELATED"/>
    <property type="match status" value="1"/>
</dbReference>